<evidence type="ECO:0000256" key="4">
    <source>
        <dbReference type="SAM" id="Phobius"/>
    </source>
</evidence>
<dbReference type="Gene3D" id="3.40.50.1000">
    <property type="entry name" value="HAD superfamily/HAD-like"/>
    <property type="match status" value="1"/>
</dbReference>
<evidence type="ECO:0000256" key="1">
    <source>
        <dbReference type="ARBA" id="ARBA00004141"/>
    </source>
</evidence>
<evidence type="ECO:0000259" key="5">
    <source>
        <dbReference type="Pfam" id="PF00122"/>
    </source>
</evidence>
<feature type="transmembrane region" description="Helical" evidence="4">
    <location>
        <begin position="6"/>
        <end position="27"/>
    </location>
</feature>
<keyword evidence="4" id="KW-0472">Membrane</keyword>
<dbReference type="EMBL" id="CP006018">
    <property type="protein sequence ID" value="AIC92489.1"/>
    <property type="molecule type" value="Genomic_DNA"/>
</dbReference>
<dbReference type="InterPro" id="IPR008250">
    <property type="entry name" value="ATPase_P-typ_transduc_dom_A_sf"/>
</dbReference>
<feature type="domain" description="P-type ATPase A" evidence="5">
    <location>
        <begin position="236"/>
        <end position="320"/>
    </location>
</feature>
<feature type="transmembrane region" description="Helical" evidence="4">
    <location>
        <begin position="168"/>
        <end position="187"/>
    </location>
</feature>
<comment type="subcellular location">
    <subcellularLocation>
        <location evidence="1">Membrane</location>
        <topology evidence="1">Multi-pass membrane protein</topology>
    </subcellularLocation>
</comment>
<evidence type="ECO:0000313" key="7">
    <source>
        <dbReference type="Proteomes" id="UP000028569"/>
    </source>
</evidence>
<keyword evidence="7" id="KW-1185">Reference proteome</keyword>
<dbReference type="InterPro" id="IPR059000">
    <property type="entry name" value="ATPase_P-type_domA"/>
</dbReference>
<accession>A0A087VVX4</accession>
<gene>
    <name evidence="6" type="ORF">BINDI_1233</name>
</gene>
<dbReference type="EC" id="3.6.3.53" evidence="6"/>
<evidence type="ECO:0000256" key="3">
    <source>
        <dbReference type="ARBA" id="ARBA00022967"/>
    </source>
</evidence>
<keyword evidence="3" id="KW-1278">Translocase</keyword>
<dbReference type="OrthoDB" id="3240599at2"/>
<evidence type="ECO:0000256" key="2">
    <source>
        <dbReference type="ARBA" id="ARBA00022723"/>
    </source>
</evidence>
<feature type="transmembrane region" description="Helical" evidence="4">
    <location>
        <begin position="366"/>
        <end position="393"/>
    </location>
</feature>
<dbReference type="GO" id="GO:0016020">
    <property type="term" value="C:membrane"/>
    <property type="evidence" value="ECO:0007669"/>
    <property type="project" value="TreeGrafter"/>
</dbReference>
<dbReference type="PANTHER" id="PTHR43520">
    <property type="entry name" value="ATP7, ISOFORM B"/>
    <property type="match status" value="1"/>
</dbReference>
<proteinExistence type="predicted"/>
<dbReference type="Gene3D" id="2.70.150.10">
    <property type="entry name" value="Calcium-transporting ATPase, cytoplasmic transduction domain A"/>
    <property type="match status" value="1"/>
</dbReference>
<feature type="transmembrane region" description="Helical" evidence="4">
    <location>
        <begin position="72"/>
        <end position="93"/>
    </location>
</feature>
<dbReference type="Pfam" id="PF00122">
    <property type="entry name" value="E1-E2_ATPase"/>
    <property type="match status" value="1"/>
</dbReference>
<dbReference type="SUPFAM" id="SSF56784">
    <property type="entry name" value="HAD-like"/>
    <property type="match status" value="1"/>
</dbReference>
<feature type="transmembrane region" description="Helical" evidence="4">
    <location>
        <begin position="342"/>
        <end position="360"/>
    </location>
</feature>
<protein>
    <submittedName>
        <fullName evidence="6">Copper-exporting ATPase</fullName>
        <ecNumber evidence="6">3.6.3.53</ecNumber>
    </submittedName>
</protein>
<name>A0A087VVX4_9BIFI</name>
<dbReference type="PANTHER" id="PTHR43520:SF8">
    <property type="entry name" value="P-TYPE CU(+) TRANSPORTER"/>
    <property type="match status" value="1"/>
</dbReference>
<dbReference type="GO" id="GO:0016787">
    <property type="term" value="F:hydrolase activity"/>
    <property type="evidence" value="ECO:0007669"/>
    <property type="project" value="UniProtKB-KW"/>
</dbReference>
<keyword evidence="2" id="KW-0479">Metal-binding</keyword>
<dbReference type="InterPro" id="IPR036412">
    <property type="entry name" value="HAD-like_sf"/>
</dbReference>
<dbReference type="AlphaFoldDB" id="A0A087VVX4"/>
<dbReference type="RefSeq" id="WP_033491165.1">
    <property type="nucleotide sequence ID" value="NZ_CP006018.1"/>
</dbReference>
<organism evidence="6 7">
    <name type="scientific">Bifidobacterium [indicum] DSM 20214 = LMG 11587</name>
    <dbReference type="NCBI Taxonomy" id="1341694"/>
    <lineage>
        <taxon>Bacteria</taxon>
        <taxon>Bacillati</taxon>
        <taxon>Actinomycetota</taxon>
        <taxon>Actinomycetes</taxon>
        <taxon>Bifidobacteriales</taxon>
        <taxon>Bifidobacteriaceae</taxon>
        <taxon>Bifidobacterium</taxon>
    </lineage>
</organism>
<dbReference type="GO" id="GO:0005507">
    <property type="term" value="F:copper ion binding"/>
    <property type="evidence" value="ECO:0007669"/>
    <property type="project" value="TreeGrafter"/>
</dbReference>
<keyword evidence="4" id="KW-0812">Transmembrane</keyword>
<keyword evidence="6" id="KW-0378">Hydrolase</keyword>
<dbReference type="HOGENOM" id="CLU_001771_11_3_11"/>
<dbReference type="KEGG" id="bii:BINDI_1233"/>
<feature type="transmembrane region" description="Helical" evidence="4">
    <location>
        <begin position="139"/>
        <end position="162"/>
    </location>
</feature>
<keyword evidence="4" id="KW-1133">Transmembrane helix</keyword>
<dbReference type="SUPFAM" id="SSF81653">
    <property type="entry name" value="Calcium ATPase, transduction domain A"/>
    <property type="match status" value="1"/>
</dbReference>
<feature type="transmembrane region" description="Helical" evidence="4">
    <location>
        <begin position="630"/>
        <end position="649"/>
    </location>
</feature>
<sequence>MGIDIFLAIVGLVVACAATWFIIRYFLMPSGSTDAKQGQERNDDKEPARDEWTNMGRRIDGLEDEYHHLVRLAIISTILTAPVLILDLFGRFAPDALPTWLTSPWIQAILITPVLFHCGRGIILDGWSAIQHRRCTPNLLATLATGIAYLYSLATCVAGSLLPEGSRSPYFDVVGVVITLLLLARILEVRTHSSLARSYEMLARTRPGSGRVLDTTELQGLDTDSGDESWSGLTGHQVAQDDIATESLLLVRQGERLADDGEVVAGFATIDEKELTGAEAPLRYGPGDHVLASTKLVEGNLIIKVEASGKDTYVSRLMQVIPDALTGRSPAVHTIDRKTHTAIAWILIATVWTLMAWLLFGPDPNLAHAVASAFCVLAVACPTAATVTVPLAFRTALNTGIQNGVLFTSPRAMSNLSRVAAVAVDDSALADQSDSSDGAQVYEESLIRAATHLRSLKVMSLVLDGTRAETDKASGHSISARIERAARVAGVDMLVTQLSDTRKAYCLERLIHDLGKHTGDAPSDGIEDTSHTPSPDRLVALAADSHNQPEAMKRAQVHISFGTRPGRESTSDTEPDLILRNGDLDGIVRAIELSQATKRIVKENLTWSTVYNIAALIVASGVLYPLFGWMLNPMIAPAAAAIAAILPMANTRRLHHLHHLRRRWRGLAQIDTDHLPTVAARRPQIIVDSQWNPDNPSTH</sequence>
<dbReference type="Proteomes" id="UP000028569">
    <property type="component" value="Chromosome"/>
</dbReference>
<reference evidence="6 7" key="1">
    <citation type="journal article" date="2014" name="Appl. Environ. Microbiol.">
        <title>Genomic encyclopedia of type strains of the genus Bifidobacterium.</title>
        <authorList>
            <person name="Milani C."/>
            <person name="Lugli G.A."/>
            <person name="Duranti S."/>
            <person name="Turroni F."/>
            <person name="Bottacini F."/>
            <person name="Mangifesta M."/>
            <person name="Sanchez B."/>
            <person name="Viappiani A."/>
            <person name="Mancabelli L."/>
            <person name="Taminiau B."/>
            <person name="Delcenserie V."/>
            <person name="Barrangou R."/>
            <person name="Margolles A."/>
            <person name="van Sinderen D."/>
            <person name="Ventura M."/>
        </authorList>
    </citation>
    <scope>NUCLEOTIDE SEQUENCE [LARGE SCALE GENOMIC DNA]</scope>
    <source>
        <strain evidence="6 7">LMG 11587</strain>
    </source>
</reference>
<dbReference type="GO" id="GO:0043682">
    <property type="term" value="F:P-type divalent copper transporter activity"/>
    <property type="evidence" value="ECO:0007669"/>
    <property type="project" value="TreeGrafter"/>
</dbReference>
<dbReference type="GO" id="GO:0055070">
    <property type="term" value="P:copper ion homeostasis"/>
    <property type="evidence" value="ECO:0007669"/>
    <property type="project" value="TreeGrafter"/>
</dbReference>
<evidence type="ECO:0000313" key="6">
    <source>
        <dbReference type="EMBL" id="AIC92489.1"/>
    </source>
</evidence>
<dbReference type="InterPro" id="IPR023214">
    <property type="entry name" value="HAD_sf"/>
</dbReference>
<feature type="transmembrane region" description="Helical" evidence="4">
    <location>
        <begin position="605"/>
        <end position="624"/>
    </location>
</feature>
<feature type="transmembrane region" description="Helical" evidence="4">
    <location>
        <begin position="105"/>
        <end position="127"/>
    </location>
</feature>